<evidence type="ECO:0000313" key="3">
    <source>
        <dbReference type="Proteomes" id="UP001165122"/>
    </source>
</evidence>
<evidence type="ECO:0000256" key="1">
    <source>
        <dbReference type="SAM" id="MobiDB-lite"/>
    </source>
</evidence>
<protein>
    <submittedName>
        <fullName evidence="2">Uncharacterized protein</fullName>
    </submittedName>
</protein>
<accession>A0A9W7FBE3</accession>
<gene>
    <name evidence="2" type="ORF">TrLO_g6981</name>
</gene>
<feature type="region of interest" description="Disordered" evidence="1">
    <location>
        <begin position="17"/>
        <end position="38"/>
    </location>
</feature>
<evidence type="ECO:0000313" key="2">
    <source>
        <dbReference type="EMBL" id="GMI09075.1"/>
    </source>
</evidence>
<comment type="caution">
    <text evidence="2">The sequence shown here is derived from an EMBL/GenBank/DDBJ whole genome shotgun (WGS) entry which is preliminary data.</text>
</comment>
<dbReference type="EMBL" id="BRXW01000133">
    <property type="protein sequence ID" value="GMI09075.1"/>
    <property type="molecule type" value="Genomic_DNA"/>
</dbReference>
<proteinExistence type="predicted"/>
<reference evidence="3" key="1">
    <citation type="journal article" date="2023" name="Commun. Biol.">
        <title>Genome analysis of Parmales, the sister group of diatoms, reveals the evolutionary specialization of diatoms from phago-mixotrophs to photoautotrophs.</title>
        <authorList>
            <person name="Ban H."/>
            <person name="Sato S."/>
            <person name="Yoshikawa S."/>
            <person name="Yamada K."/>
            <person name="Nakamura Y."/>
            <person name="Ichinomiya M."/>
            <person name="Sato N."/>
            <person name="Blanc-Mathieu R."/>
            <person name="Endo H."/>
            <person name="Kuwata A."/>
            <person name="Ogata H."/>
        </authorList>
    </citation>
    <scope>NUCLEOTIDE SEQUENCE [LARGE SCALE GENOMIC DNA]</scope>
    <source>
        <strain evidence="3">NIES 3700</strain>
    </source>
</reference>
<feature type="compositionally biased region" description="Gly residues" evidence="1">
    <location>
        <begin position="25"/>
        <end position="38"/>
    </location>
</feature>
<feature type="region of interest" description="Disordered" evidence="1">
    <location>
        <begin position="53"/>
        <end position="95"/>
    </location>
</feature>
<organism evidence="2 3">
    <name type="scientific">Triparma laevis f. longispina</name>
    <dbReference type="NCBI Taxonomy" id="1714387"/>
    <lineage>
        <taxon>Eukaryota</taxon>
        <taxon>Sar</taxon>
        <taxon>Stramenopiles</taxon>
        <taxon>Ochrophyta</taxon>
        <taxon>Bolidophyceae</taxon>
        <taxon>Parmales</taxon>
        <taxon>Triparmaceae</taxon>
        <taxon>Triparma</taxon>
    </lineage>
</organism>
<feature type="non-terminal residue" evidence="2">
    <location>
        <position position="1"/>
    </location>
</feature>
<name>A0A9W7FBE3_9STRA</name>
<dbReference type="Proteomes" id="UP001165122">
    <property type="component" value="Unassembled WGS sequence"/>
</dbReference>
<dbReference type="AlphaFoldDB" id="A0A9W7FBE3"/>
<keyword evidence="3" id="KW-1185">Reference proteome</keyword>
<sequence>GGGGVLEDFGTFGGKDGFNPLLTDEGGGGGGGGDGGGFGFWDEFNRTSSISNLGIGVSGNNERDSHEASEMLFGTGGRKKGKSVWKRLSVSGSKK</sequence>